<proteinExistence type="predicted"/>
<dbReference type="GO" id="GO:0051536">
    <property type="term" value="F:iron-sulfur cluster binding"/>
    <property type="evidence" value="ECO:0007669"/>
    <property type="project" value="InterPro"/>
</dbReference>
<keyword evidence="4" id="KW-1185">Reference proteome</keyword>
<comment type="caution">
    <text evidence="3">The sequence shown here is derived from an EMBL/GenBank/DDBJ whole genome shotgun (WGS) entry which is preliminary data.</text>
</comment>
<evidence type="ECO:0000313" key="4">
    <source>
        <dbReference type="Proteomes" id="UP000011607"/>
    </source>
</evidence>
<dbReference type="STRING" id="1227454.C446_07010"/>
<dbReference type="SUPFAM" id="SSF54292">
    <property type="entry name" value="2Fe-2S ferredoxin-like"/>
    <property type="match status" value="1"/>
</dbReference>
<protein>
    <submittedName>
        <fullName evidence="3">Ferredoxin</fullName>
    </submittedName>
</protein>
<dbReference type="Pfam" id="PF00111">
    <property type="entry name" value="Fer2"/>
    <property type="match status" value="1"/>
</dbReference>
<sequence length="129" mass="13803">MPTVQYDGDRIECERGVLLRDALLEAGLTPHNGTTDRLNCGGRATCGTCAVRVDGDVSDPTAAEKRRLGVPPLRGRKGLRLACQTAVRGDLEVTKGDGFWGQKLPPDESSTTGQDAEPDRRPDAPDSTE</sequence>
<evidence type="ECO:0000313" key="3">
    <source>
        <dbReference type="EMBL" id="EMA40907.1"/>
    </source>
</evidence>
<reference evidence="3 4" key="1">
    <citation type="journal article" date="2014" name="PLoS Genet.">
        <title>Phylogenetically driven sequencing of extremely halophilic archaea reveals strategies for static and dynamic osmo-response.</title>
        <authorList>
            <person name="Becker E.A."/>
            <person name="Seitzer P.M."/>
            <person name="Tritt A."/>
            <person name="Larsen D."/>
            <person name="Krusor M."/>
            <person name="Yao A.I."/>
            <person name="Wu D."/>
            <person name="Madern D."/>
            <person name="Eisen J.A."/>
            <person name="Darling A.E."/>
            <person name="Facciotti M.T."/>
        </authorList>
    </citation>
    <scope>NUCLEOTIDE SEQUENCE [LARGE SCALE GENOMIC DNA]</scope>
    <source>
        <strain evidence="3 4">JCM 10879</strain>
    </source>
</reference>
<dbReference type="InterPro" id="IPR001041">
    <property type="entry name" value="2Fe-2S_ferredoxin-type"/>
</dbReference>
<dbReference type="RefSeq" id="WP_006672343.1">
    <property type="nucleotide sequence ID" value="NZ_AOMA01000070.1"/>
</dbReference>
<dbReference type="InterPro" id="IPR036010">
    <property type="entry name" value="2Fe-2S_ferredoxin-like_sf"/>
</dbReference>
<dbReference type="InterPro" id="IPR012675">
    <property type="entry name" value="Beta-grasp_dom_sf"/>
</dbReference>
<accession>M0M522</accession>
<dbReference type="CDD" id="cd00207">
    <property type="entry name" value="fer2"/>
    <property type="match status" value="1"/>
</dbReference>
<dbReference type="AlphaFoldDB" id="M0M522"/>
<feature type="region of interest" description="Disordered" evidence="1">
    <location>
        <begin position="95"/>
        <end position="129"/>
    </location>
</feature>
<name>M0M522_9EURY</name>
<dbReference type="Proteomes" id="UP000011607">
    <property type="component" value="Unassembled WGS sequence"/>
</dbReference>
<dbReference type="Gene3D" id="3.10.20.30">
    <property type="match status" value="1"/>
</dbReference>
<dbReference type="eggNOG" id="arCOG02987">
    <property type="taxonomic scope" value="Archaea"/>
</dbReference>
<feature type="domain" description="2Fe-2S ferredoxin-type" evidence="2">
    <location>
        <begin position="1"/>
        <end position="99"/>
    </location>
</feature>
<gene>
    <name evidence="3" type="ORF">C446_07010</name>
</gene>
<feature type="compositionally biased region" description="Basic and acidic residues" evidence="1">
    <location>
        <begin position="117"/>
        <end position="129"/>
    </location>
</feature>
<evidence type="ECO:0000256" key="1">
    <source>
        <dbReference type="SAM" id="MobiDB-lite"/>
    </source>
</evidence>
<dbReference type="EMBL" id="AOMA01000070">
    <property type="protein sequence ID" value="EMA40907.1"/>
    <property type="molecule type" value="Genomic_DNA"/>
</dbReference>
<organism evidence="3 4">
    <name type="scientific">Halobiforma nitratireducens JCM 10879</name>
    <dbReference type="NCBI Taxonomy" id="1227454"/>
    <lineage>
        <taxon>Archaea</taxon>
        <taxon>Methanobacteriati</taxon>
        <taxon>Methanobacteriota</taxon>
        <taxon>Stenosarchaea group</taxon>
        <taxon>Halobacteria</taxon>
        <taxon>Halobacteriales</taxon>
        <taxon>Natrialbaceae</taxon>
        <taxon>Halobiforma</taxon>
    </lineage>
</organism>
<evidence type="ECO:0000259" key="2">
    <source>
        <dbReference type="PROSITE" id="PS51085"/>
    </source>
</evidence>
<dbReference type="OrthoDB" id="31557at2157"/>
<dbReference type="PROSITE" id="PS51085">
    <property type="entry name" value="2FE2S_FER_2"/>
    <property type="match status" value="1"/>
</dbReference>